<dbReference type="EMBL" id="MFBN01000031">
    <property type="protein sequence ID" value="OGD94983.1"/>
    <property type="molecule type" value="Genomic_DNA"/>
</dbReference>
<dbReference type="Gene3D" id="3.90.79.10">
    <property type="entry name" value="Nucleoside Triphosphate Pyrophosphohydrolase"/>
    <property type="match status" value="1"/>
</dbReference>
<evidence type="ECO:0000256" key="1">
    <source>
        <dbReference type="ARBA" id="ARBA00022801"/>
    </source>
</evidence>
<protein>
    <recommendedName>
        <fullName evidence="2">Nudix hydrolase domain-containing protein</fullName>
    </recommendedName>
</protein>
<evidence type="ECO:0000313" key="3">
    <source>
        <dbReference type="EMBL" id="OGD94983.1"/>
    </source>
</evidence>
<dbReference type="PROSITE" id="PS51462">
    <property type="entry name" value="NUDIX"/>
    <property type="match status" value="1"/>
</dbReference>
<dbReference type="PROSITE" id="PS00893">
    <property type="entry name" value="NUDIX_BOX"/>
    <property type="match status" value="1"/>
</dbReference>
<reference evidence="3 4" key="1">
    <citation type="journal article" date="2016" name="Nat. Commun.">
        <title>Thousands of microbial genomes shed light on interconnected biogeochemical processes in an aquifer system.</title>
        <authorList>
            <person name="Anantharaman K."/>
            <person name="Brown C.T."/>
            <person name="Hug L.A."/>
            <person name="Sharon I."/>
            <person name="Castelle C.J."/>
            <person name="Probst A.J."/>
            <person name="Thomas B.C."/>
            <person name="Singh A."/>
            <person name="Wilkins M.J."/>
            <person name="Karaoz U."/>
            <person name="Brodie E.L."/>
            <person name="Williams K.H."/>
            <person name="Hubbard S.S."/>
            <person name="Banfield J.F."/>
        </authorList>
    </citation>
    <scope>NUCLEOTIDE SEQUENCE [LARGE SCALE GENOMIC DNA]</scope>
</reference>
<feature type="domain" description="Nudix hydrolase" evidence="2">
    <location>
        <begin position="72"/>
        <end position="234"/>
    </location>
</feature>
<dbReference type="GO" id="GO:0016787">
    <property type="term" value="F:hydrolase activity"/>
    <property type="evidence" value="ECO:0007669"/>
    <property type="project" value="UniProtKB-KW"/>
</dbReference>
<dbReference type="InterPro" id="IPR000086">
    <property type="entry name" value="NUDIX_hydrolase_dom"/>
</dbReference>
<accession>A0A1F5GSY0</accession>
<name>A0A1F5GSY0_9BACT</name>
<dbReference type="Proteomes" id="UP000178336">
    <property type="component" value="Unassembled WGS sequence"/>
</dbReference>
<dbReference type="InterPro" id="IPR020084">
    <property type="entry name" value="NUDIX_hydrolase_CS"/>
</dbReference>
<dbReference type="Pfam" id="PF00293">
    <property type="entry name" value="NUDIX"/>
    <property type="match status" value="1"/>
</dbReference>
<dbReference type="STRING" id="1797724.A3A48_01545"/>
<dbReference type="AlphaFoldDB" id="A0A1F5GSY0"/>
<organism evidence="3 4">
    <name type="scientific">Candidatus Curtissbacteria bacterium RIFCSPLOWO2_01_FULL_37_9</name>
    <dbReference type="NCBI Taxonomy" id="1797724"/>
    <lineage>
        <taxon>Bacteria</taxon>
        <taxon>Candidatus Curtissiibacteriota</taxon>
    </lineage>
</organism>
<proteinExistence type="predicted"/>
<dbReference type="SUPFAM" id="SSF55811">
    <property type="entry name" value="Nudix"/>
    <property type="match status" value="1"/>
</dbReference>
<evidence type="ECO:0000259" key="2">
    <source>
        <dbReference type="PROSITE" id="PS51462"/>
    </source>
</evidence>
<evidence type="ECO:0000313" key="4">
    <source>
        <dbReference type="Proteomes" id="UP000178336"/>
    </source>
</evidence>
<sequence length="240" mass="26671">MTLEREGQSKKPDLKNVSEIDDQVSRGWKVELNGEVVDEVSSIRLIQERMGVYAEYGKTPGGWDGLALEEVGGGGSVTVPYLNIDDEIYIGVVEENRPNAGGMVLNVPRGFMDPGETHFQTAKRELTEETGYEPVEKRIQSLEGDPMNPNSTYFVTKGDGGVRVYKVEIREDEVMTVVHDADKPEGRVYAFNPEVLNAESKMGEKVMKSRFIHWSKVIKLNDMFTVAAVGRLLAQGEKAS</sequence>
<comment type="caution">
    <text evidence="3">The sequence shown here is derived from an EMBL/GenBank/DDBJ whole genome shotgun (WGS) entry which is preliminary data.</text>
</comment>
<keyword evidence="1" id="KW-0378">Hydrolase</keyword>
<dbReference type="InterPro" id="IPR015797">
    <property type="entry name" value="NUDIX_hydrolase-like_dom_sf"/>
</dbReference>
<gene>
    <name evidence="3" type="ORF">A3A48_01545</name>
</gene>